<dbReference type="PANTHER" id="PTHR30146:SF148">
    <property type="entry name" value="HTH-TYPE TRANSCRIPTIONAL REPRESSOR PURR-RELATED"/>
    <property type="match status" value="1"/>
</dbReference>
<organism evidence="6">
    <name type="scientific">marine sediment metagenome</name>
    <dbReference type="NCBI Taxonomy" id="412755"/>
    <lineage>
        <taxon>unclassified sequences</taxon>
        <taxon>metagenomes</taxon>
        <taxon>ecological metagenomes</taxon>
    </lineage>
</organism>
<dbReference type="AlphaFoldDB" id="X1CPW9"/>
<dbReference type="GO" id="GO:0003700">
    <property type="term" value="F:DNA-binding transcription factor activity"/>
    <property type="evidence" value="ECO:0007669"/>
    <property type="project" value="TreeGrafter"/>
</dbReference>
<keyword evidence="4" id="KW-0804">Transcription</keyword>
<reference evidence="6" key="1">
    <citation type="journal article" date="2014" name="Front. Microbiol.">
        <title>High frequency of phylogenetically diverse reductive dehalogenase-homologous genes in deep subseafloor sedimentary metagenomes.</title>
        <authorList>
            <person name="Kawai M."/>
            <person name="Futagami T."/>
            <person name="Toyoda A."/>
            <person name="Takaki Y."/>
            <person name="Nishi S."/>
            <person name="Hori S."/>
            <person name="Arai W."/>
            <person name="Tsubouchi T."/>
            <person name="Morono Y."/>
            <person name="Uchiyama I."/>
            <person name="Ito T."/>
            <person name="Fujiyama A."/>
            <person name="Inagaki F."/>
            <person name="Takami H."/>
        </authorList>
    </citation>
    <scope>NUCLEOTIDE SEQUENCE</scope>
    <source>
        <strain evidence="6">Expedition CK06-06</strain>
    </source>
</reference>
<gene>
    <name evidence="6" type="ORF">S01H4_52063</name>
</gene>
<dbReference type="PANTHER" id="PTHR30146">
    <property type="entry name" value="LACI-RELATED TRANSCRIPTIONAL REPRESSOR"/>
    <property type="match status" value="1"/>
</dbReference>
<dbReference type="GO" id="GO:0000976">
    <property type="term" value="F:transcription cis-regulatory region binding"/>
    <property type="evidence" value="ECO:0007669"/>
    <property type="project" value="TreeGrafter"/>
</dbReference>
<sequence>IKSGIKVVLIDRDIDNVNCSSVMVDNRRGSKKAVKYLVEQGYKKIGIINGNLEIGTARERHDGYMDALSEASLPVYEDLVKSGDFKMETGLTMFRELLEGKNKPDAIFSANLDITKGILTTIKQKGLKIPDNIGLVCFDGC</sequence>
<dbReference type="CDD" id="cd06267">
    <property type="entry name" value="PBP1_LacI_sugar_binding-like"/>
    <property type="match status" value="1"/>
</dbReference>
<dbReference type="EMBL" id="BART01029703">
    <property type="protein sequence ID" value="GAH09862.1"/>
    <property type="molecule type" value="Genomic_DNA"/>
</dbReference>
<proteinExistence type="predicted"/>
<dbReference type="SUPFAM" id="SSF53822">
    <property type="entry name" value="Periplasmic binding protein-like I"/>
    <property type="match status" value="1"/>
</dbReference>
<name>X1CPW9_9ZZZZ</name>
<evidence type="ECO:0000259" key="5">
    <source>
        <dbReference type="Pfam" id="PF00532"/>
    </source>
</evidence>
<keyword evidence="2" id="KW-0805">Transcription regulation</keyword>
<dbReference type="Gene3D" id="3.40.50.2300">
    <property type="match status" value="2"/>
</dbReference>
<dbReference type="Pfam" id="PF00532">
    <property type="entry name" value="Peripla_BP_1"/>
    <property type="match status" value="1"/>
</dbReference>
<feature type="non-terminal residue" evidence="6">
    <location>
        <position position="1"/>
    </location>
</feature>
<comment type="caution">
    <text evidence="6">The sequence shown here is derived from an EMBL/GenBank/DDBJ whole genome shotgun (WGS) entry which is preliminary data.</text>
</comment>
<evidence type="ECO:0000256" key="2">
    <source>
        <dbReference type="ARBA" id="ARBA00023015"/>
    </source>
</evidence>
<protein>
    <recommendedName>
        <fullName evidence="5">Periplasmic binding protein/LacI sugar binding domain-containing protein</fullName>
    </recommendedName>
</protein>
<evidence type="ECO:0000256" key="3">
    <source>
        <dbReference type="ARBA" id="ARBA00023125"/>
    </source>
</evidence>
<evidence type="ECO:0000313" key="6">
    <source>
        <dbReference type="EMBL" id="GAH09862.1"/>
    </source>
</evidence>
<evidence type="ECO:0000256" key="4">
    <source>
        <dbReference type="ARBA" id="ARBA00023163"/>
    </source>
</evidence>
<accession>X1CPW9</accession>
<dbReference type="InterPro" id="IPR001761">
    <property type="entry name" value="Peripla_BP/Lac1_sug-bd_dom"/>
</dbReference>
<feature type="domain" description="Periplasmic binding protein/LacI sugar binding" evidence="5">
    <location>
        <begin position="4"/>
        <end position="134"/>
    </location>
</feature>
<evidence type="ECO:0000256" key="1">
    <source>
        <dbReference type="ARBA" id="ARBA00022491"/>
    </source>
</evidence>
<keyword evidence="1" id="KW-0678">Repressor</keyword>
<dbReference type="InterPro" id="IPR028082">
    <property type="entry name" value="Peripla_BP_I"/>
</dbReference>
<keyword evidence="3" id="KW-0238">DNA-binding</keyword>